<dbReference type="InParanoid" id="A0A409WMN7"/>
<accession>A0A409WMN7</accession>
<evidence type="ECO:0000313" key="2">
    <source>
        <dbReference type="Proteomes" id="UP000284706"/>
    </source>
</evidence>
<sequence>MFGPEILGHVEWEHERMAASIKAERSAVGSLIQVQFDTEDGTKHAASSFAGRTRLHYDLFIVRLTSTHCTAGVFSCSLVRENTPASLLGGFRSPLVPQILGYTSFLANYADASRCTKADMKLCEPRSRQNVMVFELDCSWLASGCWGGGDRQVCYPLHWTMGATLTCFRVTSSIMRPHTMMLGSCYEL</sequence>
<organism evidence="1 2">
    <name type="scientific">Gymnopilus dilepis</name>
    <dbReference type="NCBI Taxonomy" id="231916"/>
    <lineage>
        <taxon>Eukaryota</taxon>
        <taxon>Fungi</taxon>
        <taxon>Dikarya</taxon>
        <taxon>Basidiomycota</taxon>
        <taxon>Agaricomycotina</taxon>
        <taxon>Agaricomycetes</taxon>
        <taxon>Agaricomycetidae</taxon>
        <taxon>Agaricales</taxon>
        <taxon>Agaricineae</taxon>
        <taxon>Hymenogastraceae</taxon>
        <taxon>Gymnopilus</taxon>
    </lineage>
</organism>
<evidence type="ECO:0000313" key="1">
    <source>
        <dbReference type="EMBL" id="PPQ79795.1"/>
    </source>
</evidence>
<keyword evidence="2" id="KW-1185">Reference proteome</keyword>
<name>A0A409WMN7_9AGAR</name>
<gene>
    <name evidence="1" type="ORF">CVT26_012593</name>
</gene>
<dbReference type="Proteomes" id="UP000284706">
    <property type="component" value="Unassembled WGS sequence"/>
</dbReference>
<proteinExistence type="predicted"/>
<protein>
    <submittedName>
        <fullName evidence="1">Uncharacterized protein</fullName>
    </submittedName>
</protein>
<comment type="caution">
    <text evidence="1">The sequence shown here is derived from an EMBL/GenBank/DDBJ whole genome shotgun (WGS) entry which is preliminary data.</text>
</comment>
<dbReference type="AlphaFoldDB" id="A0A409WMN7"/>
<reference evidence="1 2" key="1">
    <citation type="journal article" date="2018" name="Evol. Lett.">
        <title>Horizontal gene cluster transfer increased hallucinogenic mushroom diversity.</title>
        <authorList>
            <person name="Reynolds H.T."/>
            <person name="Vijayakumar V."/>
            <person name="Gluck-Thaler E."/>
            <person name="Korotkin H.B."/>
            <person name="Matheny P.B."/>
            <person name="Slot J.C."/>
        </authorList>
    </citation>
    <scope>NUCLEOTIDE SEQUENCE [LARGE SCALE GENOMIC DNA]</scope>
    <source>
        <strain evidence="1 2">SRW20</strain>
    </source>
</reference>
<dbReference type="EMBL" id="NHYE01004986">
    <property type="protein sequence ID" value="PPQ79795.1"/>
    <property type="molecule type" value="Genomic_DNA"/>
</dbReference>